<keyword evidence="6" id="KW-0460">Magnesium</keyword>
<dbReference type="Gene3D" id="3.40.980.10">
    <property type="entry name" value="MoaB/Mog-like domain"/>
    <property type="match status" value="1"/>
</dbReference>
<dbReference type="SUPFAM" id="SSF53218">
    <property type="entry name" value="Molybdenum cofactor biosynthesis proteins"/>
    <property type="match status" value="1"/>
</dbReference>
<evidence type="ECO:0000313" key="9">
    <source>
        <dbReference type="Proteomes" id="UP001549320"/>
    </source>
</evidence>
<dbReference type="Gene3D" id="2.40.340.10">
    <property type="entry name" value="MoeA, C-terminal, domain IV"/>
    <property type="match status" value="1"/>
</dbReference>
<dbReference type="SUPFAM" id="SSF63882">
    <property type="entry name" value="MoeA N-terminal region -like"/>
    <property type="match status" value="1"/>
</dbReference>
<evidence type="ECO:0000256" key="6">
    <source>
        <dbReference type="RuleBase" id="RU365090"/>
    </source>
</evidence>
<dbReference type="PROSITE" id="PS01079">
    <property type="entry name" value="MOCF_BIOSYNTHESIS_2"/>
    <property type="match status" value="1"/>
</dbReference>
<comment type="similarity">
    <text evidence="3 6">Belongs to the MoeA family.</text>
</comment>
<comment type="function">
    <text evidence="1 6">Catalyzes the insertion of molybdate into adenylated molybdopterin with the concomitant release of AMP.</text>
</comment>
<evidence type="ECO:0000313" key="8">
    <source>
        <dbReference type="EMBL" id="MET4576077.1"/>
    </source>
</evidence>
<dbReference type="InterPro" id="IPR008284">
    <property type="entry name" value="MoCF_biosynth_CS"/>
</dbReference>
<keyword evidence="4 6" id="KW-0501">Molybdenum cofactor biosynthesis</keyword>
<dbReference type="InterPro" id="IPR036688">
    <property type="entry name" value="MoeA_C_domain_IV_sf"/>
</dbReference>
<evidence type="ECO:0000256" key="2">
    <source>
        <dbReference type="ARBA" id="ARBA00005046"/>
    </source>
</evidence>
<dbReference type="NCBIfam" id="NF011068">
    <property type="entry name" value="PRK14498.1"/>
    <property type="match status" value="1"/>
</dbReference>
<dbReference type="Pfam" id="PF03454">
    <property type="entry name" value="MoeA_C"/>
    <property type="match status" value="1"/>
</dbReference>
<accession>A0ABV2Q4Z1</accession>
<sequence length="638" mass="66803">MPVKAQSQFLQVVTRDEAERRFREHLALVPLGAETIALHAALGRVLADDVRAEIDVPGFDRSNVDGFAVQAEATWGAMEEDVRTLSLTDESLAPGIVPQREVINGVATSIATGGMLPRGADAVVMVEYTDADAGQVHIRRAATAGENVSYAGTDIARGETVLRAGQALSSREIGVLAALGMAEVSVHRKPRVAIFSTGNEIVAPGAPLPTGAVYDSNAAIISAAVQELGGEPVRLGVIPDDEAALSAALRKGLDCDAVVFSGGTSKGEGDLSYRVVAALGDPGIVAHGVALKPGKPVCLAVTGGKPVVILPGFPTSAVFTFHEFLAPVIRAFAGLPPEQRKQVAATLPMRINSERGRTEYLLVGLVPTDDGMSAYPMGKGSGSVTTFSSADGFITIGQHTEIVEAGTPVQVQLLGQALEPADLILIGSHCVGLDWLSGELMRQGIRIKSMSVGSTGGLMAAKRGECDAAGIHLMDPATGEYNLPLLTPALELITGYGRMQGIVYRPGDARFEGRTAADAMAVALADPTCTMVNRNAGSGTRILIDRLLAGAKPAGYGVQTKSHNAVAVAVAQERADWGLAIDTVARQYGLAFIPVQEERYDFVIPKARLERAPVKAFIALLQSSSAREALRNLGFRVD</sequence>
<protein>
    <recommendedName>
        <fullName evidence="6">Molybdopterin molybdenumtransferase</fullName>
        <ecNumber evidence="6">2.10.1.1</ecNumber>
    </recommendedName>
</protein>
<comment type="cofactor">
    <cofactor evidence="6">
        <name>Mg(2+)</name>
        <dbReference type="ChEBI" id="CHEBI:18420"/>
    </cofactor>
</comment>
<dbReference type="InterPro" id="IPR001453">
    <property type="entry name" value="MoaB/Mog_dom"/>
</dbReference>
<dbReference type="SUPFAM" id="SSF63867">
    <property type="entry name" value="MoeA C-terminal domain-like"/>
    <property type="match status" value="1"/>
</dbReference>
<dbReference type="NCBIfam" id="NF045515">
    <property type="entry name" value="Glp_gephyrin"/>
    <property type="match status" value="1"/>
</dbReference>
<dbReference type="Pfam" id="PF00994">
    <property type="entry name" value="MoCF_biosynth"/>
    <property type="match status" value="1"/>
</dbReference>
<evidence type="ECO:0000256" key="4">
    <source>
        <dbReference type="ARBA" id="ARBA00023150"/>
    </source>
</evidence>
<dbReference type="InterPro" id="IPR005111">
    <property type="entry name" value="MoeA_C_domain_IV"/>
</dbReference>
<dbReference type="CDD" id="cd00887">
    <property type="entry name" value="MoeA"/>
    <property type="match status" value="1"/>
</dbReference>
<proteinExistence type="inferred from homology"/>
<keyword evidence="6" id="KW-0808">Transferase</keyword>
<dbReference type="Pfam" id="PF03453">
    <property type="entry name" value="MoeA_N"/>
    <property type="match status" value="1"/>
</dbReference>
<evidence type="ECO:0000256" key="3">
    <source>
        <dbReference type="ARBA" id="ARBA00010763"/>
    </source>
</evidence>
<comment type="catalytic activity">
    <reaction evidence="5">
        <text>adenylyl-molybdopterin + molybdate = Mo-molybdopterin + AMP + H(+)</text>
        <dbReference type="Rhea" id="RHEA:35047"/>
        <dbReference type="ChEBI" id="CHEBI:15378"/>
        <dbReference type="ChEBI" id="CHEBI:36264"/>
        <dbReference type="ChEBI" id="CHEBI:62727"/>
        <dbReference type="ChEBI" id="CHEBI:71302"/>
        <dbReference type="ChEBI" id="CHEBI:456215"/>
        <dbReference type="EC" id="2.10.1.1"/>
    </reaction>
</comment>
<keyword evidence="6" id="KW-0500">Molybdenum</keyword>
<dbReference type="InterPro" id="IPR038987">
    <property type="entry name" value="MoeA-like"/>
</dbReference>
<dbReference type="InterPro" id="IPR005110">
    <property type="entry name" value="MoeA_linker/N"/>
</dbReference>
<gene>
    <name evidence="8" type="ORF">ABIE13_001177</name>
</gene>
<dbReference type="EC" id="2.10.1.1" evidence="6"/>
<dbReference type="SMART" id="SM00852">
    <property type="entry name" value="MoCF_biosynth"/>
    <property type="match status" value="1"/>
</dbReference>
<evidence type="ECO:0000259" key="7">
    <source>
        <dbReference type="SMART" id="SM00852"/>
    </source>
</evidence>
<dbReference type="PANTHER" id="PTHR10192">
    <property type="entry name" value="MOLYBDOPTERIN BIOSYNTHESIS PROTEIN"/>
    <property type="match status" value="1"/>
</dbReference>
<dbReference type="InterPro" id="IPR036425">
    <property type="entry name" value="MoaB/Mog-like_dom_sf"/>
</dbReference>
<evidence type="ECO:0000256" key="1">
    <source>
        <dbReference type="ARBA" id="ARBA00002901"/>
    </source>
</evidence>
<dbReference type="PANTHER" id="PTHR10192:SF5">
    <property type="entry name" value="GEPHYRIN"/>
    <property type="match status" value="1"/>
</dbReference>
<dbReference type="Gene3D" id="3.90.105.10">
    <property type="entry name" value="Molybdopterin biosynthesis moea protein, domain 2"/>
    <property type="match status" value="1"/>
</dbReference>
<organism evidence="8 9">
    <name type="scientific">Ottowia thiooxydans</name>
    <dbReference type="NCBI Taxonomy" id="219182"/>
    <lineage>
        <taxon>Bacteria</taxon>
        <taxon>Pseudomonadati</taxon>
        <taxon>Pseudomonadota</taxon>
        <taxon>Betaproteobacteria</taxon>
        <taxon>Burkholderiales</taxon>
        <taxon>Comamonadaceae</taxon>
        <taxon>Ottowia</taxon>
    </lineage>
</organism>
<evidence type="ECO:0000256" key="5">
    <source>
        <dbReference type="ARBA" id="ARBA00047317"/>
    </source>
</evidence>
<dbReference type="Pfam" id="PF12727">
    <property type="entry name" value="PBP_like"/>
    <property type="match status" value="1"/>
</dbReference>
<dbReference type="EMBL" id="JBEPSH010000002">
    <property type="protein sequence ID" value="MET4576077.1"/>
    <property type="molecule type" value="Genomic_DNA"/>
</dbReference>
<comment type="caution">
    <text evidence="8">The sequence shown here is derived from an EMBL/GenBank/DDBJ whole genome shotgun (WGS) entry which is preliminary data.</text>
</comment>
<dbReference type="InterPro" id="IPR036135">
    <property type="entry name" value="MoeA_linker/N_sf"/>
</dbReference>
<name>A0ABV2Q4Z1_9BURK</name>
<dbReference type="Gene3D" id="2.170.190.11">
    <property type="entry name" value="Molybdopterin biosynthesis moea protein, domain 3"/>
    <property type="match status" value="1"/>
</dbReference>
<dbReference type="Proteomes" id="UP001549320">
    <property type="component" value="Unassembled WGS sequence"/>
</dbReference>
<dbReference type="RefSeq" id="WP_354441943.1">
    <property type="nucleotide sequence ID" value="NZ_JBEPSH010000002.1"/>
</dbReference>
<keyword evidence="9" id="KW-1185">Reference proteome</keyword>
<feature type="domain" description="MoaB/Mog" evidence="7">
    <location>
        <begin position="193"/>
        <end position="331"/>
    </location>
</feature>
<dbReference type="InterPro" id="IPR024370">
    <property type="entry name" value="PBP_domain"/>
</dbReference>
<comment type="pathway">
    <text evidence="2 6">Cofactor biosynthesis; molybdopterin biosynthesis.</text>
</comment>
<reference evidence="8 9" key="1">
    <citation type="submission" date="2024-06" db="EMBL/GenBank/DDBJ databases">
        <title>Sorghum-associated microbial communities from plants grown in Nebraska, USA.</title>
        <authorList>
            <person name="Schachtman D."/>
        </authorList>
    </citation>
    <scope>NUCLEOTIDE SEQUENCE [LARGE SCALE GENOMIC DNA]</scope>
    <source>
        <strain evidence="8 9">2709</strain>
    </source>
</reference>
<dbReference type="NCBIfam" id="TIGR00177">
    <property type="entry name" value="molyb_syn"/>
    <property type="match status" value="1"/>
</dbReference>
<keyword evidence="6" id="KW-0479">Metal-binding</keyword>
<dbReference type="SUPFAM" id="SSF53850">
    <property type="entry name" value="Periplasmic binding protein-like II"/>
    <property type="match status" value="1"/>
</dbReference>